<dbReference type="Gene3D" id="3.40.50.150">
    <property type="entry name" value="Vaccinia Virus protein VP39"/>
    <property type="match status" value="1"/>
</dbReference>
<sequence>MLKSSGDWRFDSEVVPIFDEHVRLSVPLYDEIHNMIKDMSYWFVEDDTNVYDIGTSTGETIINLSTIHSSKKIKYFGIDSSESMVQKARQRFEQNSSITITNQDVTDENFFLNNASYVTAVLSIMFIPQRQRQDLINKIYNSLNYGGAFVMIEKIVGSSARFDEMWIELYHDLKLKNGLSHQEVVAKSQSIRGILKPYTVDENINMLKQSGFTNIDTFFKWNNFAGFIAIKL</sequence>
<dbReference type="InterPro" id="IPR041698">
    <property type="entry name" value="Methyltransf_25"/>
</dbReference>
<evidence type="ECO:0000256" key="1">
    <source>
        <dbReference type="ARBA" id="ARBA00022679"/>
    </source>
</evidence>
<evidence type="ECO:0000313" key="5">
    <source>
        <dbReference type="EMBL" id="QNR65379.1"/>
    </source>
</evidence>
<dbReference type="GO" id="GO:0002098">
    <property type="term" value="P:tRNA wobble uridine modification"/>
    <property type="evidence" value="ECO:0007669"/>
    <property type="project" value="InterPro"/>
</dbReference>
<dbReference type="Pfam" id="PF13649">
    <property type="entry name" value="Methyltransf_25"/>
    <property type="match status" value="1"/>
</dbReference>
<evidence type="ECO:0000256" key="3">
    <source>
        <dbReference type="PIRSR" id="PIRSR006325-1"/>
    </source>
</evidence>
<dbReference type="CDD" id="cd02440">
    <property type="entry name" value="AdoMet_MTases"/>
    <property type="match status" value="1"/>
</dbReference>
<dbReference type="SUPFAM" id="SSF53335">
    <property type="entry name" value="S-adenosyl-L-methionine-dependent methyltransferases"/>
    <property type="match status" value="1"/>
</dbReference>
<dbReference type="GO" id="GO:0008168">
    <property type="term" value="F:methyltransferase activity"/>
    <property type="evidence" value="ECO:0007669"/>
    <property type="project" value="UniProtKB-KW"/>
</dbReference>
<reference evidence="5 6" key="1">
    <citation type="submission" date="2020-09" db="EMBL/GenBank/DDBJ databases">
        <title>Characterization of Paenibacillus peoriae strain ZF390 with broad-spectrum antimicrobial activity as a potential biocontrol agent.</title>
        <authorList>
            <person name="Li L."/>
            <person name="Zhao Y."/>
            <person name="Li B."/>
            <person name="Xie X."/>
        </authorList>
    </citation>
    <scope>NUCLEOTIDE SEQUENCE [LARGE SCALE GENOMIC DNA]</scope>
    <source>
        <strain evidence="5 6">ZF390</strain>
    </source>
</reference>
<keyword evidence="1 5" id="KW-0808">Transferase</keyword>
<keyword evidence="2 3" id="KW-0949">S-adenosyl-L-methionine</keyword>
<keyword evidence="5" id="KW-0489">Methyltransferase</keyword>
<dbReference type="InterPro" id="IPR029063">
    <property type="entry name" value="SAM-dependent_MTases_sf"/>
</dbReference>
<accession>A0A7H0Y2S1</accession>
<dbReference type="EMBL" id="CP061172">
    <property type="protein sequence ID" value="QNR65379.1"/>
    <property type="molecule type" value="Genomic_DNA"/>
</dbReference>
<organism evidence="5 6">
    <name type="scientific">Paenibacillus peoriae</name>
    <dbReference type="NCBI Taxonomy" id="59893"/>
    <lineage>
        <taxon>Bacteria</taxon>
        <taxon>Bacillati</taxon>
        <taxon>Bacillota</taxon>
        <taxon>Bacilli</taxon>
        <taxon>Bacillales</taxon>
        <taxon>Paenibacillaceae</taxon>
        <taxon>Paenibacillus</taxon>
    </lineage>
</organism>
<protein>
    <submittedName>
        <fullName evidence="5">Methyltransferase domain-containing protein</fullName>
    </submittedName>
</protein>
<name>A0A7H0Y2S1_9BACL</name>
<feature type="binding site" evidence="3">
    <location>
        <position position="29"/>
    </location>
    <ligand>
        <name>S-adenosyl-L-methionine</name>
        <dbReference type="ChEBI" id="CHEBI:59789"/>
    </ligand>
</feature>
<dbReference type="PANTHER" id="PTHR43861:SF2">
    <property type="entry name" value="CARBOXY-S-ADENOSYL-L-METHIONINE SYNTHASE"/>
    <property type="match status" value="1"/>
</dbReference>
<dbReference type="InterPro" id="IPR005271">
    <property type="entry name" value="CmoA"/>
</dbReference>
<dbReference type="GO" id="GO:0032259">
    <property type="term" value="P:methylation"/>
    <property type="evidence" value="ECO:0007669"/>
    <property type="project" value="UniProtKB-KW"/>
</dbReference>
<dbReference type="AlphaFoldDB" id="A0A7H0Y2S1"/>
<dbReference type="RefSeq" id="WP_190297279.1">
    <property type="nucleotide sequence ID" value="NZ_CP061172.1"/>
</dbReference>
<evidence type="ECO:0000256" key="2">
    <source>
        <dbReference type="ARBA" id="ARBA00022691"/>
    </source>
</evidence>
<feature type="binding site" evidence="3">
    <location>
        <begin position="54"/>
        <end position="56"/>
    </location>
    <ligand>
        <name>S-adenosyl-L-methionine</name>
        <dbReference type="ChEBI" id="CHEBI:59789"/>
    </ligand>
</feature>
<proteinExistence type="predicted"/>
<feature type="domain" description="Methyltransferase" evidence="4">
    <location>
        <begin position="50"/>
        <end position="147"/>
    </location>
</feature>
<gene>
    <name evidence="5" type="ORF">IAQ67_15915</name>
</gene>
<dbReference type="Proteomes" id="UP000516384">
    <property type="component" value="Chromosome"/>
</dbReference>
<dbReference type="PIRSF" id="PIRSF006325">
    <property type="entry name" value="MeTrfase_bac"/>
    <property type="match status" value="1"/>
</dbReference>
<evidence type="ECO:0000259" key="4">
    <source>
        <dbReference type="Pfam" id="PF13649"/>
    </source>
</evidence>
<dbReference type="PANTHER" id="PTHR43861">
    <property type="entry name" value="TRANS-ACONITATE 2-METHYLTRANSFERASE-RELATED"/>
    <property type="match status" value="1"/>
</dbReference>
<evidence type="ECO:0000313" key="6">
    <source>
        <dbReference type="Proteomes" id="UP000516384"/>
    </source>
</evidence>